<accession>A0A7C5EPE6</accession>
<evidence type="ECO:0000313" key="2">
    <source>
        <dbReference type="EMBL" id="HGZ12482.1"/>
    </source>
</evidence>
<dbReference type="Gene3D" id="1.20.120.1490">
    <property type="match status" value="1"/>
</dbReference>
<gene>
    <name evidence="2" type="ORF">ENW48_09745</name>
</gene>
<dbReference type="EMBL" id="DTKJ01000065">
    <property type="protein sequence ID" value="HGZ12482.1"/>
    <property type="molecule type" value="Genomic_DNA"/>
</dbReference>
<proteinExistence type="predicted"/>
<evidence type="ECO:0000256" key="1">
    <source>
        <dbReference type="SAM" id="SignalP"/>
    </source>
</evidence>
<keyword evidence="1" id="KW-0732">Signal</keyword>
<dbReference type="Pfam" id="PF13801">
    <property type="entry name" value="Metal_resist"/>
    <property type="match status" value="1"/>
</dbReference>
<organism evidence="2">
    <name type="scientific">Desulfobacca acetoxidans</name>
    <dbReference type="NCBI Taxonomy" id="60893"/>
    <lineage>
        <taxon>Bacteria</taxon>
        <taxon>Pseudomonadati</taxon>
        <taxon>Thermodesulfobacteriota</taxon>
        <taxon>Desulfobaccia</taxon>
        <taxon>Desulfobaccales</taxon>
        <taxon>Desulfobaccaceae</taxon>
        <taxon>Desulfobacca</taxon>
    </lineage>
</organism>
<feature type="signal peptide" evidence="1">
    <location>
        <begin position="1"/>
        <end position="20"/>
    </location>
</feature>
<sequence length="130" mass="14581">MTRRLSMAVMLILLLSLSLAATAWAGPWGMGPRGANLTPQQAEQLFQLRQQFFNQTADLRQQMAVTRAELAELWAAKEPDQAKISAKQKELLTLQEQLLAKSNAFRLKAQKIAPQMAGPWGPYKGKGCWW</sequence>
<feature type="chain" id="PRO_5027579333" evidence="1">
    <location>
        <begin position="21"/>
        <end position="130"/>
    </location>
</feature>
<protein>
    <submittedName>
        <fullName evidence="2">Periplasmic heavy metal sensor</fullName>
    </submittedName>
</protein>
<dbReference type="InterPro" id="IPR025961">
    <property type="entry name" value="Metal_resist"/>
</dbReference>
<dbReference type="AlphaFoldDB" id="A0A7C5EPE6"/>
<name>A0A7C5EPE6_9BACT</name>
<comment type="caution">
    <text evidence="2">The sequence shown here is derived from an EMBL/GenBank/DDBJ whole genome shotgun (WGS) entry which is preliminary data.</text>
</comment>
<reference evidence="2" key="1">
    <citation type="journal article" date="2020" name="mSystems">
        <title>Genome- and Community-Level Interaction Insights into Carbon Utilization and Element Cycling Functions of Hydrothermarchaeota in Hydrothermal Sediment.</title>
        <authorList>
            <person name="Zhou Z."/>
            <person name="Liu Y."/>
            <person name="Xu W."/>
            <person name="Pan J."/>
            <person name="Luo Z.H."/>
            <person name="Li M."/>
        </authorList>
    </citation>
    <scope>NUCLEOTIDE SEQUENCE [LARGE SCALE GENOMIC DNA]</scope>
    <source>
        <strain evidence="2">SpSt-853</strain>
    </source>
</reference>